<comment type="caution">
    <text evidence="2">The sequence shown here is derived from an EMBL/GenBank/DDBJ whole genome shotgun (WGS) entry which is preliminary data.</text>
</comment>
<sequence>MKMLILTRFQRVLKAKVEIRKKKTKKIVDQYRKGGQKERNRIEKQLDKVQNEFVTSEKDFLSFTDPESRFMPNKKHFTEFSYNPQVTVDAEHGIIIAEDVV</sequence>
<dbReference type="PANTHER" id="PTHR33408:SF2">
    <property type="entry name" value="TRANSPOSASE DDE DOMAIN-CONTAINING PROTEIN"/>
    <property type="match status" value="1"/>
</dbReference>
<gene>
    <name evidence="2" type="ORF">AEth_00277</name>
</gene>
<name>A0A8B3S4Y0_9EURY</name>
<proteinExistence type="predicted"/>
<evidence type="ECO:0000313" key="2">
    <source>
        <dbReference type="EMBL" id="RZB32931.1"/>
    </source>
</evidence>
<organism evidence="2 3">
    <name type="scientific">Candidatus Argoarchaeum ethanivorans</name>
    <dbReference type="NCBI Taxonomy" id="2608793"/>
    <lineage>
        <taxon>Archaea</taxon>
        <taxon>Methanobacteriati</taxon>
        <taxon>Methanobacteriota</taxon>
        <taxon>Stenosarchaea group</taxon>
        <taxon>Methanomicrobia</taxon>
        <taxon>Methanosarcinales</taxon>
        <taxon>Methanosarcinales incertae sedis</taxon>
        <taxon>GOM Arc I cluster</taxon>
        <taxon>Candidatus Argoarchaeum</taxon>
    </lineage>
</organism>
<reference evidence="3" key="1">
    <citation type="submission" date="2019-01" db="EMBL/GenBank/DDBJ databases">
        <title>Anaerobic oxidation of ethane by archaea from a marine hydrocarbon seep.</title>
        <authorList>
            <person name="Musat F."/>
        </authorList>
    </citation>
    <scope>NUCLEOTIDE SEQUENCE [LARGE SCALE GENOMIC DNA]</scope>
</reference>
<dbReference type="EMBL" id="RPGO01000004">
    <property type="protein sequence ID" value="RZB32931.1"/>
    <property type="molecule type" value="Genomic_DNA"/>
</dbReference>
<evidence type="ECO:0000313" key="3">
    <source>
        <dbReference type="Proteomes" id="UP000291831"/>
    </source>
</evidence>
<feature type="coiled-coil region" evidence="1">
    <location>
        <begin position="32"/>
        <end position="59"/>
    </location>
</feature>
<dbReference type="Proteomes" id="UP000291831">
    <property type="component" value="Unassembled WGS sequence"/>
</dbReference>
<protein>
    <recommendedName>
        <fullName evidence="4">Transposase</fullName>
    </recommendedName>
</protein>
<dbReference type="PANTHER" id="PTHR33408">
    <property type="entry name" value="TRANSPOSASE"/>
    <property type="match status" value="1"/>
</dbReference>
<evidence type="ECO:0008006" key="4">
    <source>
        <dbReference type="Google" id="ProtNLM"/>
    </source>
</evidence>
<accession>A0A8B3S4Y0</accession>
<keyword evidence="1" id="KW-0175">Coiled coil</keyword>
<evidence type="ECO:0000256" key="1">
    <source>
        <dbReference type="SAM" id="Coils"/>
    </source>
</evidence>
<dbReference type="AlphaFoldDB" id="A0A8B3S4Y0"/>